<dbReference type="InterPro" id="IPR001128">
    <property type="entry name" value="Cyt_P450"/>
</dbReference>
<comment type="similarity">
    <text evidence="3 10">Belongs to the cytochrome P450 family.</text>
</comment>
<dbReference type="GO" id="GO:0020037">
    <property type="term" value="F:heme binding"/>
    <property type="evidence" value="ECO:0007669"/>
    <property type="project" value="InterPro"/>
</dbReference>
<dbReference type="EMBL" id="KV425607">
    <property type="protein sequence ID" value="KZT21352.1"/>
    <property type="molecule type" value="Genomic_DNA"/>
</dbReference>
<dbReference type="InterPro" id="IPR017972">
    <property type="entry name" value="Cyt_P450_CS"/>
</dbReference>
<keyword evidence="12" id="KW-1185">Reference proteome</keyword>
<keyword evidence="8 10" id="KW-0503">Monooxygenase</keyword>
<evidence type="ECO:0000256" key="10">
    <source>
        <dbReference type="RuleBase" id="RU000461"/>
    </source>
</evidence>
<dbReference type="InterPro" id="IPR050364">
    <property type="entry name" value="Cytochrome_P450_fung"/>
</dbReference>
<evidence type="ECO:0000256" key="9">
    <source>
        <dbReference type="PIRSR" id="PIRSR602401-1"/>
    </source>
</evidence>
<keyword evidence="6 10" id="KW-0560">Oxidoreductase</keyword>
<evidence type="ECO:0000256" key="7">
    <source>
        <dbReference type="ARBA" id="ARBA00023004"/>
    </source>
</evidence>
<dbReference type="GO" id="GO:0005506">
    <property type="term" value="F:iron ion binding"/>
    <property type="evidence" value="ECO:0007669"/>
    <property type="project" value="InterPro"/>
</dbReference>
<evidence type="ECO:0000256" key="6">
    <source>
        <dbReference type="ARBA" id="ARBA00023002"/>
    </source>
</evidence>
<dbReference type="PANTHER" id="PTHR46300:SF7">
    <property type="entry name" value="P450, PUTATIVE (EUROFUNG)-RELATED"/>
    <property type="match status" value="1"/>
</dbReference>
<dbReference type="Pfam" id="PF00067">
    <property type="entry name" value="p450"/>
    <property type="match status" value="2"/>
</dbReference>
<dbReference type="STRING" id="1314782.A0A165PQD2"/>
<gene>
    <name evidence="11" type="ORF">NEOLEDRAFT_1181701</name>
</gene>
<dbReference type="PROSITE" id="PS00086">
    <property type="entry name" value="CYTOCHROME_P450"/>
    <property type="match status" value="1"/>
</dbReference>
<evidence type="ECO:0000256" key="1">
    <source>
        <dbReference type="ARBA" id="ARBA00001971"/>
    </source>
</evidence>
<sequence length="355" mass="39422">MSVVYDYEVAPENDYFVNIAEASMDMLGESTNPGAALVNVLPILQHIPAWLPGMEVKRWAQKGRGVTMEMINVLLRSVRNRLDSGVTTTCVITELIDRLSDSRGRLNSQMETVVRDVAGIAYAAGADTTVSAIRTSYLAMILYPEETKKAQMEIDNVVGSQRLPNFDDRSSLPYVEAFFREVLRWHPVTPLSVAHAAYEDDIYEGQFIPAGANVLMNTWYSSVTLLWGLLPSDSQTTQGHFTMTKLIYAEPHVFKPERFLDPDGSLSDRYPLTAFGMGRRICPGRHLADATAWAAIALILAVFDLKKAKDDAGNDIDVLEDYQDGLVSHPKPFMCSIKPRNPQAESLICDTNNIA</sequence>
<comment type="cofactor">
    <cofactor evidence="1 9">
        <name>heme</name>
        <dbReference type="ChEBI" id="CHEBI:30413"/>
    </cofactor>
</comment>
<keyword evidence="7 9" id="KW-0408">Iron</keyword>
<evidence type="ECO:0000256" key="2">
    <source>
        <dbReference type="ARBA" id="ARBA00005179"/>
    </source>
</evidence>
<dbReference type="Gene3D" id="1.10.630.10">
    <property type="entry name" value="Cytochrome P450"/>
    <property type="match status" value="1"/>
</dbReference>
<proteinExistence type="inferred from homology"/>
<dbReference type="InParanoid" id="A0A165PQD2"/>
<feature type="binding site" description="axial binding residue" evidence="9">
    <location>
        <position position="282"/>
    </location>
    <ligand>
        <name>heme</name>
        <dbReference type="ChEBI" id="CHEBI:30413"/>
    </ligand>
    <ligandPart>
        <name>Fe</name>
        <dbReference type="ChEBI" id="CHEBI:18248"/>
    </ligandPart>
</feature>
<evidence type="ECO:0000313" key="11">
    <source>
        <dbReference type="EMBL" id="KZT21352.1"/>
    </source>
</evidence>
<dbReference type="InterPro" id="IPR036396">
    <property type="entry name" value="Cyt_P450_sf"/>
</dbReference>
<dbReference type="GO" id="GO:0016705">
    <property type="term" value="F:oxidoreductase activity, acting on paired donors, with incorporation or reduction of molecular oxygen"/>
    <property type="evidence" value="ECO:0007669"/>
    <property type="project" value="InterPro"/>
</dbReference>
<dbReference type="PRINTS" id="PR00385">
    <property type="entry name" value="P450"/>
</dbReference>
<evidence type="ECO:0000256" key="5">
    <source>
        <dbReference type="ARBA" id="ARBA00022723"/>
    </source>
</evidence>
<comment type="pathway">
    <text evidence="2">Secondary metabolite biosynthesis.</text>
</comment>
<dbReference type="GO" id="GO:0004497">
    <property type="term" value="F:monooxygenase activity"/>
    <property type="evidence" value="ECO:0007669"/>
    <property type="project" value="UniProtKB-KW"/>
</dbReference>
<evidence type="ECO:0000313" key="12">
    <source>
        <dbReference type="Proteomes" id="UP000076761"/>
    </source>
</evidence>
<dbReference type="OrthoDB" id="2789670at2759"/>
<keyword evidence="5 9" id="KW-0479">Metal-binding</keyword>
<evidence type="ECO:0000256" key="4">
    <source>
        <dbReference type="ARBA" id="ARBA00022617"/>
    </source>
</evidence>
<organism evidence="11 12">
    <name type="scientific">Neolentinus lepideus HHB14362 ss-1</name>
    <dbReference type="NCBI Taxonomy" id="1314782"/>
    <lineage>
        <taxon>Eukaryota</taxon>
        <taxon>Fungi</taxon>
        <taxon>Dikarya</taxon>
        <taxon>Basidiomycota</taxon>
        <taxon>Agaricomycotina</taxon>
        <taxon>Agaricomycetes</taxon>
        <taxon>Gloeophyllales</taxon>
        <taxon>Gloeophyllaceae</taxon>
        <taxon>Neolentinus</taxon>
    </lineage>
</organism>
<protein>
    <submittedName>
        <fullName evidence="11">Cytochrome P450</fullName>
    </submittedName>
</protein>
<dbReference type="AlphaFoldDB" id="A0A165PQD2"/>
<evidence type="ECO:0000256" key="3">
    <source>
        <dbReference type="ARBA" id="ARBA00010617"/>
    </source>
</evidence>
<reference evidence="11 12" key="1">
    <citation type="journal article" date="2016" name="Mol. Biol. Evol.">
        <title>Comparative Genomics of Early-Diverging Mushroom-Forming Fungi Provides Insights into the Origins of Lignocellulose Decay Capabilities.</title>
        <authorList>
            <person name="Nagy L.G."/>
            <person name="Riley R."/>
            <person name="Tritt A."/>
            <person name="Adam C."/>
            <person name="Daum C."/>
            <person name="Floudas D."/>
            <person name="Sun H."/>
            <person name="Yadav J.S."/>
            <person name="Pangilinan J."/>
            <person name="Larsson K.H."/>
            <person name="Matsuura K."/>
            <person name="Barry K."/>
            <person name="Labutti K."/>
            <person name="Kuo R."/>
            <person name="Ohm R.A."/>
            <person name="Bhattacharya S.S."/>
            <person name="Shirouzu T."/>
            <person name="Yoshinaga Y."/>
            <person name="Martin F.M."/>
            <person name="Grigoriev I.V."/>
            <person name="Hibbett D.S."/>
        </authorList>
    </citation>
    <scope>NUCLEOTIDE SEQUENCE [LARGE SCALE GENOMIC DNA]</scope>
    <source>
        <strain evidence="11 12">HHB14362 ss-1</strain>
    </source>
</reference>
<dbReference type="PANTHER" id="PTHR46300">
    <property type="entry name" value="P450, PUTATIVE (EUROFUNG)-RELATED-RELATED"/>
    <property type="match status" value="1"/>
</dbReference>
<dbReference type="PRINTS" id="PR00463">
    <property type="entry name" value="EP450I"/>
</dbReference>
<keyword evidence="4 9" id="KW-0349">Heme</keyword>
<dbReference type="InterPro" id="IPR002401">
    <property type="entry name" value="Cyt_P450_E_grp-I"/>
</dbReference>
<dbReference type="SUPFAM" id="SSF48264">
    <property type="entry name" value="Cytochrome P450"/>
    <property type="match status" value="1"/>
</dbReference>
<dbReference type="Proteomes" id="UP000076761">
    <property type="component" value="Unassembled WGS sequence"/>
</dbReference>
<accession>A0A165PQD2</accession>
<name>A0A165PQD2_9AGAM</name>
<evidence type="ECO:0000256" key="8">
    <source>
        <dbReference type="ARBA" id="ARBA00023033"/>
    </source>
</evidence>